<dbReference type="Proteomes" id="UP000054359">
    <property type="component" value="Unassembled WGS sequence"/>
</dbReference>
<dbReference type="STRING" id="407821.A0A087T297"/>
<evidence type="ECO:0000313" key="1">
    <source>
        <dbReference type="EMBL" id="KFM59236.1"/>
    </source>
</evidence>
<dbReference type="AlphaFoldDB" id="A0A087T297"/>
<sequence>MEKRFNKYFRSDVFIKFQFLEFVKVNYITHSNKYMSAPNVSSGSYRIILSHIPLTQFYSTFVSKVMPFLEPHIILSAHDHKSQHIISERKTSIPKQMAPITDFSSLVFNITETTVHEIVVPTCSYRMGTSEMGYGALEINFLSLCEEN</sequence>
<accession>A0A087T297</accession>
<evidence type="ECO:0000313" key="2">
    <source>
        <dbReference type="Proteomes" id="UP000054359"/>
    </source>
</evidence>
<keyword evidence="2" id="KW-1185">Reference proteome</keyword>
<name>A0A087T297_STEMI</name>
<proteinExistence type="predicted"/>
<protein>
    <recommendedName>
        <fullName evidence="3">Metallophosphoesterase 1</fullName>
    </recommendedName>
</protein>
<dbReference type="OrthoDB" id="5977743at2759"/>
<dbReference type="EMBL" id="KK113062">
    <property type="protein sequence ID" value="KFM59236.1"/>
    <property type="molecule type" value="Genomic_DNA"/>
</dbReference>
<organism evidence="1 2">
    <name type="scientific">Stegodyphus mimosarum</name>
    <name type="common">African social velvet spider</name>
    <dbReference type="NCBI Taxonomy" id="407821"/>
    <lineage>
        <taxon>Eukaryota</taxon>
        <taxon>Metazoa</taxon>
        <taxon>Ecdysozoa</taxon>
        <taxon>Arthropoda</taxon>
        <taxon>Chelicerata</taxon>
        <taxon>Arachnida</taxon>
        <taxon>Araneae</taxon>
        <taxon>Araneomorphae</taxon>
        <taxon>Entelegynae</taxon>
        <taxon>Eresoidea</taxon>
        <taxon>Eresidae</taxon>
        <taxon>Stegodyphus</taxon>
    </lineage>
</organism>
<gene>
    <name evidence="1" type="ORF">X975_23278</name>
</gene>
<reference evidence="1 2" key="1">
    <citation type="submission" date="2013-11" db="EMBL/GenBank/DDBJ databases">
        <title>Genome sequencing of Stegodyphus mimosarum.</title>
        <authorList>
            <person name="Bechsgaard J."/>
        </authorList>
    </citation>
    <scope>NUCLEOTIDE SEQUENCE [LARGE SCALE GENOMIC DNA]</scope>
</reference>
<evidence type="ECO:0008006" key="3">
    <source>
        <dbReference type="Google" id="ProtNLM"/>
    </source>
</evidence>
<feature type="non-terminal residue" evidence="1">
    <location>
        <position position="148"/>
    </location>
</feature>